<feature type="domain" description="L,D-TPase catalytic" evidence="9">
    <location>
        <begin position="119"/>
        <end position="259"/>
    </location>
</feature>
<feature type="region of interest" description="Disordered" evidence="8">
    <location>
        <begin position="52"/>
        <end position="92"/>
    </location>
</feature>
<evidence type="ECO:0000256" key="6">
    <source>
        <dbReference type="ARBA" id="ARBA00023316"/>
    </source>
</evidence>
<keyword evidence="5 7" id="KW-0573">Peptidoglycan synthesis</keyword>
<evidence type="ECO:0000256" key="4">
    <source>
        <dbReference type="ARBA" id="ARBA00022960"/>
    </source>
</evidence>
<comment type="caution">
    <text evidence="10">The sequence shown here is derived from an EMBL/GenBank/DDBJ whole genome shotgun (WGS) entry which is preliminary data.</text>
</comment>
<evidence type="ECO:0000313" key="10">
    <source>
        <dbReference type="EMBL" id="MBE7368529.1"/>
    </source>
</evidence>
<comment type="pathway">
    <text evidence="1 7">Cell wall biogenesis; peptidoglycan biosynthesis.</text>
</comment>
<evidence type="ECO:0000256" key="1">
    <source>
        <dbReference type="ARBA" id="ARBA00004752"/>
    </source>
</evidence>
<proteinExistence type="inferred from homology"/>
<keyword evidence="11" id="KW-1185">Reference proteome</keyword>
<evidence type="ECO:0000256" key="8">
    <source>
        <dbReference type="SAM" id="MobiDB-lite"/>
    </source>
</evidence>
<sequence length="297" mass="32217">MQDPHRQDTPREDAPSAEFTDALKKGVLIGIALLVVLIPALRMVQKPEAPQPPAQVAVAPPAPVPPQPESPAATPEGPALPAPSKPGMRLADFRGEEPTADARLVANWAVHTRNHKQNAFVVIDKKDARVYVFAPDGKLVESAPALLGSARGDDSFPGIGDKPLSAIKPFEKTTPAGRFIAEPGRNTSNEDIVWVDYDAAVSMHRIRPTNASERRLERLASLTVDDNRVSFGCVNLPVSFYENVLSPTVQRHGAIVYVLPEVKTVQQVFGAYDVLAPQNQAGREREGMQRVALQQAR</sequence>
<evidence type="ECO:0000256" key="7">
    <source>
        <dbReference type="PROSITE-ProRule" id="PRU01373"/>
    </source>
</evidence>
<evidence type="ECO:0000313" key="11">
    <source>
        <dbReference type="Proteomes" id="UP000806285"/>
    </source>
</evidence>
<feature type="active site" description="Proton donor/acceptor" evidence="7">
    <location>
        <position position="204"/>
    </location>
</feature>
<dbReference type="RefSeq" id="WP_193677171.1">
    <property type="nucleotide sequence ID" value="NZ_JADDIV010000004.1"/>
</dbReference>
<accession>A0ABR9S4T9</accession>
<keyword evidence="6 7" id="KW-0961">Cell wall biogenesis/degradation</keyword>
<evidence type="ECO:0000259" key="9">
    <source>
        <dbReference type="PROSITE" id="PS52029"/>
    </source>
</evidence>
<evidence type="ECO:0000256" key="2">
    <source>
        <dbReference type="ARBA" id="ARBA00005992"/>
    </source>
</evidence>
<dbReference type="InterPro" id="IPR038063">
    <property type="entry name" value="Transpep_catalytic_dom"/>
</dbReference>
<dbReference type="Proteomes" id="UP000806285">
    <property type="component" value="Unassembled WGS sequence"/>
</dbReference>
<feature type="compositionally biased region" description="Pro residues" evidence="8">
    <location>
        <begin position="60"/>
        <end position="69"/>
    </location>
</feature>
<dbReference type="Gene3D" id="2.40.440.10">
    <property type="entry name" value="L,D-transpeptidase catalytic domain-like"/>
    <property type="match status" value="1"/>
</dbReference>
<feature type="active site" description="Nucleophile" evidence="7">
    <location>
        <position position="233"/>
    </location>
</feature>
<keyword evidence="4 7" id="KW-0133">Cell shape</keyword>
<name>A0ABR9S4T9_9BURK</name>
<reference evidence="10 11" key="1">
    <citation type="submission" date="2020-10" db="EMBL/GenBank/DDBJ databases">
        <title>Ramlibacter sp. HM2 16S ribosomal RNA gene Genome sequencing and assembly.</title>
        <authorList>
            <person name="Kang M."/>
        </authorList>
    </citation>
    <scope>NUCLEOTIDE SEQUENCE [LARGE SCALE GENOMIC DNA]</scope>
    <source>
        <strain evidence="10 11">HM2</strain>
    </source>
</reference>
<evidence type="ECO:0000256" key="5">
    <source>
        <dbReference type="ARBA" id="ARBA00022984"/>
    </source>
</evidence>
<organism evidence="10 11">
    <name type="scientific">Ramlibacter pallidus</name>
    <dbReference type="NCBI Taxonomy" id="2780087"/>
    <lineage>
        <taxon>Bacteria</taxon>
        <taxon>Pseudomonadati</taxon>
        <taxon>Pseudomonadota</taxon>
        <taxon>Betaproteobacteria</taxon>
        <taxon>Burkholderiales</taxon>
        <taxon>Comamonadaceae</taxon>
        <taxon>Ramlibacter</taxon>
    </lineage>
</organism>
<protein>
    <recommendedName>
        <fullName evidence="9">L,D-TPase catalytic domain-containing protein</fullName>
    </recommendedName>
</protein>
<dbReference type="EMBL" id="JADDIV010000004">
    <property type="protein sequence ID" value="MBE7368529.1"/>
    <property type="molecule type" value="Genomic_DNA"/>
</dbReference>
<keyword evidence="3" id="KW-0808">Transferase</keyword>
<dbReference type="InterPro" id="IPR005490">
    <property type="entry name" value="LD_TPept_cat_dom"/>
</dbReference>
<evidence type="ECO:0000256" key="3">
    <source>
        <dbReference type="ARBA" id="ARBA00022679"/>
    </source>
</evidence>
<gene>
    <name evidence="10" type="ORF">IM787_13300</name>
</gene>
<dbReference type="PROSITE" id="PS52029">
    <property type="entry name" value="LD_TPASE"/>
    <property type="match status" value="1"/>
</dbReference>
<comment type="similarity">
    <text evidence="2">Belongs to the YkuD family.</text>
</comment>